<dbReference type="EMBL" id="KZ824420">
    <property type="protein sequence ID" value="RAL05789.1"/>
    <property type="molecule type" value="Genomic_DNA"/>
</dbReference>
<dbReference type="GeneID" id="37227281"/>
<accession>A0A395HE57</accession>
<feature type="region of interest" description="Disordered" evidence="1">
    <location>
        <begin position="381"/>
        <end position="401"/>
    </location>
</feature>
<evidence type="ECO:0000313" key="3">
    <source>
        <dbReference type="Proteomes" id="UP000249402"/>
    </source>
</evidence>
<evidence type="ECO:0000313" key="2">
    <source>
        <dbReference type="EMBL" id="RAL05789.1"/>
    </source>
</evidence>
<feature type="compositionally biased region" description="Polar residues" evidence="1">
    <location>
        <begin position="652"/>
        <end position="663"/>
    </location>
</feature>
<feature type="region of interest" description="Disordered" evidence="1">
    <location>
        <begin position="43"/>
        <end position="93"/>
    </location>
</feature>
<feature type="compositionally biased region" description="Pro residues" evidence="1">
    <location>
        <begin position="631"/>
        <end position="641"/>
    </location>
</feature>
<feature type="compositionally biased region" description="Basic residues" evidence="1">
    <location>
        <begin position="134"/>
        <end position="143"/>
    </location>
</feature>
<dbReference type="RefSeq" id="XP_025580116.1">
    <property type="nucleotide sequence ID" value="XM_025722416.1"/>
</dbReference>
<keyword evidence="3" id="KW-1185">Reference proteome</keyword>
<feature type="region of interest" description="Disordered" evidence="1">
    <location>
        <begin position="124"/>
        <end position="143"/>
    </location>
</feature>
<dbReference type="Proteomes" id="UP000249402">
    <property type="component" value="Unassembled WGS sequence"/>
</dbReference>
<protein>
    <submittedName>
        <fullName evidence="2">Uncharacterized protein</fullName>
    </submittedName>
</protein>
<feature type="region of interest" description="Disordered" evidence="1">
    <location>
        <begin position="604"/>
        <end position="663"/>
    </location>
</feature>
<reference evidence="2 3" key="1">
    <citation type="submission" date="2018-02" db="EMBL/GenBank/DDBJ databases">
        <title>The genomes of Aspergillus section Nigri reveals drivers in fungal speciation.</title>
        <authorList>
            <consortium name="DOE Joint Genome Institute"/>
            <person name="Vesth T.C."/>
            <person name="Nybo J."/>
            <person name="Theobald S."/>
            <person name="Brandl J."/>
            <person name="Frisvad J.C."/>
            <person name="Nielsen K.F."/>
            <person name="Lyhne E.K."/>
            <person name="Kogle M.E."/>
            <person name="Kuo A."/>
            <person name="Riley R."/>
            <person name="Clum A."/>
            <person name="Nolan M."/>
            <person name="Lipzen A."/>
            <person name="Salamov A."/>
            <person name="Henrissat B."/>
            <person name="Wiebenga A."/>
            <person name="De vries R.P."/>
            <person name="Grigoriev I.V."/>
            <person name="Mortensen U.H."/>
            <person name="Andersen M.R."/>
            <person name="Baker S.E."/>
        </authorList>
    </citation>
    <scope>NUCLEOTIDE SEQUENCE [LARGE SCALE GENOMIC DNA]</scope>
    <source>
        <strain evidence="2 3">CBS 121593</strain>
    </source>
</reference>
<dbReference type="OrthoDB" id="5372553at2759"/>
<feature type="compositionally biased region" description="Gly residues" evidence="1">
    <location>
        <begin position="67"/>
        <end position="77"/>
    </location>
</feature>
<name>A0A395HE57_9EURO</name>
<feature type="region of interest" description="Disordered" evidence="1">
    <location>
        <begin position="192"/>
        <end position="258"/>
    </location>
</feature>
<proteinExistence type="predicted"/>
<gene>
    <name evidence="2" type="ORF">BO80DRAFT_460850</name>
</gene>
<feature type="compositionally biased region" description="Polar residues" evidence="1">
    <location>
        <begin position="391"/>
        <end position="401"/>
    </location>
</feature>
<organism evidence="2 3">
    <name type="scientific">Aspergillus ibericus CBS 121593</name>
    <dbReference type="NCBI Taxonomy" id="1448316"/>
    <lineage>
        <taxon>Eukaryota</taxon>
        <taxon>Fungi</taxon>
        <taxon>Dikarya</taxon>
        <taxon>Ascomycota</taxon>
        <taxon>Pezizomycotina</taxon>
        <taxon>Eurotiomycetes</taxon>
        <taxon>Eurotiomycetidae</taxon>
        <taxon>Eurotiales</taxon>
        <taxon>Aspergillaceae</taxon>
        <taxon>Aspergillus</taxon>
        <taxon>Aspergillus subgen. Circumdati</taxon>
    </lineage>
</organism>
<sequence>MAKENETLLAGWASDTEDLEHLDTLLDGQTHRLALNATIREGGARAGRGDGRHFGATSSTRASRSVGRGGGVMGTRGRGTTQGSMASSNSTLGPYRVVLPPTRSHLDPALDNSNDFYRVTREGNASKKEEAVKGHQKQLHVRKPTPAIRARRPMVDYGRLISPPESFLAAARNVVSTTTAGVAPTGAAEAFDDNRPQVSTEPCDTAGASDHPSPSKVLERLGYQIPARPQAATRSEDPFTTQRASSQRQDIAREHEPLPLRLSPTVQVTASQEERSPLMSLKTEESVSELLKSQTQVKEQVTSGISTPKKIEKLSPGENPAIGDEGSRSIAASSATDALLLDISLTPPKQMPLGQSPFSSAMLSPTLEDLKGLTFEDLEPLQDPVSHDSAPRNQPGESKSAYNLQRQIDILCELLESTSLSDVSRENLKQCKDELQGKMSKHSPTDETKGKRVLFPGEHIPQGLKTVAEPGDQSSLDLLDMQDTPMESVRLDTTQSLSPQSRLNVTAPPFFPLMPYRSPSGSLSSESTCIPQTPCPHRRVAEGHHIIGDHLLPGRHSNSMVTGPDPLVAKQLQPGIHPEPRVKFSIPQQPSLTLAPKPPVMEAFRSDDAVENIQPRTNPSPELQRSIHAPSPKPLPRPLPKPKALGGLESSRYANPSSNKPFR</sequence>
<feature type="compositionally biased region" description="Polar residues" evidence="1">
    <location>
        <begin position="238"/>
        <end position="249"/>
    </location>
</feature>
<dbReference type="VEuPathDB" id="FungiDB:BO80DRAFT_460850"/>
<dbReference type="STRING" id="1448316.A0A395HE57"/>
<evidence type="ECO:0000256" key="1">
    <source>
        <dbReference type="SAM" id="MobiDB-lite"/>
    </source>
</evidence>
<feature type="compositionally biased region" description="Low complexity" evidence="1">
    <location>
        <begin position="54"/>
        <end position="66"/>
    </location>
</feature>
<dbReference type="AlphaFoldDB" id="A0A395HE57"/>
<feature type="compositionally biased region" description="Basic and acidic residues" evidence="1">
    <location>
        <begin position="124"/>
        <end position="133"/>
    </location>
</feature>
<feature type="compositionally biased region" description="Polar residues" evidence="1">
    <location>
        <begin position="614"/>
        <end position="623"/>
    </location>
</feature>